<dbReference type="Proteomes" id="UP001143810">
    <property type="component" value="Unassembled WGS sequence"/>
</dbReference>
<evidence type="ECO:0000259" key="1">
    <source>
        <dbReference type="Pfam" id="PF00535"/>
    </source>
</evidence>
<dbReference type="GO" id="GO:0016758">
    <property type="term" value="F:hexosyltransferase activity"/>
    <property type="evidence" value="ECO:0007669"/>
    <property type="project" value="UniProtKB-ARBA"/>
</dbReference>
<comment type="caution">
    <text evidence="2">The sequence shown here is derived from an EMBL/GenBank/DDBJ whole genome shotgun (WGS) entry which is preliminary data.</text>
</comment>
<evidence type="ECO:0000313" key="3">
    <source>
        <dbReference type="Proteomes" id="UP001143810"/>
    </source>
</evidence>
<reference evidence="2" key="2">
    <citation type="submission" date="2022-04" db="EMBL/GenBank/DDBJ databases">
        <authorList>
            <person name="Fokt H."/>
            <person name="Baines J."/>
        </authorList>
    </citation>
    <scope>NUCLEOTIDE SEQUENCE</scope>
    <source>
        <strain evidence="2">KH569_7</strain>
    </source>
</reference>
<protein>
    <submittedName>
        <fullName evidence="2">Glycosyltransferase</fullName>
        <ecNumber evidence="2">2.4.-.-</ecNumber>
    </submittedName>
</protein>
<feature type="domain" description="Glycosyltransferase 2-like" evidence="1">
    <location>
        <begin position="3"/>
        <end position="164"/>
    </location>
</feature>
<keyword evidence="2" id="KW-0808">Transferase</keyword>
<dbReference type="Pfam" id="PF00535">
    <property type="entry name" value="Glycos_transf_2"/>
    <property type="match status" value="1"/>
</dbReference>
<dbReference type="EC" id="2.4.-.-" evidence="2"/>
<proteinExistence type="predicted"/>
<sequence>MISVCIATHNGEKYIKEQVDSILSQLEPEDEIVISDDGSTDNTLAILEAYHDFRIKVYTYKHLRKYRYIFDYATHNFENALRQAKGDIIFLADQDDVWMPNKVERVMANMNDCDILFHGRKVVDSNLQVIQEFAMPHPEFWRNIKSCTTTGCCTVFKRKILDKVLPFPESGVGHDFWIGVYGGFFYKRKFLKESLMLFRRHGNNVTPSNTRSNNPILMRLRYRIIILWEIVKVCLKNAVW</sequence>
<dbReference type="InterPro" id="IPR001173">
    <property type="entry name" value="Glyco_trans_2-like"/>
</dbReference>
<dbReference type="AlphaFoldDB" id="A0A9X2SYF2"/>
<dbReference type="SUPFAM" id="SSF53448">
    <property type="entry name" value="Nucleotide-diphospho-sugar transferases"/>
    <property type="match status" value="1"/>
</dbReference>
<dbReference type="PANTHER" id="PTHR22916:SF3">
    <property type="entry name" value="UDP-GLCNAC:BETAGAL BETA-1,3-N-ACETYLGLUCOSAMINYLTRANSFERASE-LIKE PROTEIN 1"/>
    <property type="match status" value="1"/>
</dbReference>
<gene>
    <name evidence="2" type="ORF">M1B78_17580</name>
</gene>
<name>A0A9X2SYF2_9BACE</name>
<organism evidence="2 3">
    <name type="scientific">Bacteroides muris</name>
    <name type="common">ex Fokt et al. 2023</name>
    <dbReference type="NCBI Taxonomy" id="2937417"/>
    <lineage>
        <taxon>Bacteria</taxon>
        <taxon>Pseudomonadati</taxon>
        <taxon>Bacteroidota</taxon>
        <taxon>Bacteroidia</taxon>
        <taxon>Bacteroidales</taxon>
        <taxon>Bacteroidaceae</taxon>
        <taxon>Bacteroides</taxon>
    </lineage>
</organism>
<dbReference type="RefSeq" id="WP_257941403.1">
    <property type="nucleotide sequence ID" value="NZ_JAMZEE010000068.1"/>
</dbReference>
<accession>A0A9X2SYF2</accession>
<keyword evidence="2" id="KW-0328">Glycosyltransferase</keyword>
<dbReference type="InterPro" id="IPR029044">
    <property type="entry name" value="Nucleotide-diphossugar_trans"/>
</dbReference>
<dbReference type="EMBL" id="JAMZEE010000068">
    <property type="protein sequence ID" value="MCR6509910.1"/>
    <property type="molecule type" value="Genomic_DNA"/>
</dbReference>
<evidence type="ECO:0000313" key="2">
    <source>
        <dbReference type="EMBL" id="MCR6509910.1"/>
    </source>
</evidence>
<dbReference type="PANTHER" id="PTHR22916">
    <property type="entry name" value="GLYCOSYLTRANSFERASE"/>
    <property type="match status" value="1"/>
</dbReference>
<reference evidence="2" key="1">
    <citation type="journal article" date="2022" name="Arch. Microbiol.">
        <title>Bacteroides muris sp. nov. isolated from the cecum of wild-derived house mice.</title>
        <authorList>
            <person name="Fokt H."/>
            <person name="Unni R."/>
            <person name="Repnik U."/>
            <person name="Schmitz R.A."/>
            <person name="Bramkamp M."/>
            <person name="Baines J.F."/>
            <person name="Unterweger D."/>
        </authorList>
    </citation>
    <scope>NUCLEOTIDE SEQUENCE</scope>
    <source>
        <strain evidence="2">KH569_7</strain>
    </source>
</reference>
<dbReference type="Gene3D" id="3.90.550.10">
    <property type="entry name" value="Spore Coat Polysaccharide Biosynthesis Protein SpsA, Chain A"/>
    <property type="match status" value="1"/>
</dbReference>